<keyword evidence="5 6" id="KW-0472">Membrane</keyword>
<dbReference type="NCBIfam" id="NF007112">
    <property type="entry name" value="PRK09561.1"/>
    <property type="match status" value="1"/>
</dbReference>
<dbReference type="PANTHER" id="PTHR30341:SF0">
    <property type="entry name" value="NA(+)_H(+) ANTIPORTER NHAA"/>
    <property type="match status" value="1"/>
</dbReference>
<protein>
    <recommendedName>
        <fullName evidence="6">Na(+)/H(+) antiporter NhaA</fullName>
    </recommendedName>
    <alternativeName>
        <fullName evidence="6">Sodium/proton antiporter NhaA</fullName>
    </alternativeName>
</protein>
<evidence type="ECO:0000256" key="4">
    <source>
        <dbReference type="ARBA" id="ARBA00022989"/>
    </source>
</evidence>
<keyword evidence="3 6" id="KW-0812">Transmembrane</keyword>
<comment type="similarity">
    <text evidence="6">Belongs to the NhaA Na(+)/H(+) (TC 2.A.33) antiporter family.</text>
</comment>
<proteinExistence type="inferred from homology"/>
<name>A0A059FHZ0_9PROT</name>
<feature type="transmembrane region" description="Helical" evidence="6">
    <location>
        <begin position="327"/>
        <end position="349"/>
    </location>
</feature>
<dbReference type="eggNOG" id="COG3004">
    <property type="taxonomic scope" value="Bacteria"/>
</dbReference>
<feature type="transmembrane region" description="Helical" evidence="6">
    <location>
        <begin position="59"/>
        <end position="79"/>
    </location>
</feature>
<dbReference type="RefSeq" id="WP_051597314.1">
    <property type="nucleotide sequence ID" value="NZ_ARYJ01000002.1"/>
</dbReference>
<dbReference type="HAMAP" id="MF_01844">
    <property type="entry name" value="NhaA"/>
    <property type="match status" value="1"/>
</dbReference>
<evidence type="ECO:0000313" key="7">
    <source>
        <dbReference type="EMBL" id="KCZ90264.1"/>
    </source>
</evidence>
<feature type="transmembrane region" description="Helical" evidence="6">
    <location>
        <begin position="355"/>
        <end position="377"/>
    </location>
</feature>
<reference evidence="7 8" key="1">
    <citation type="journal article" date="2014" name="Antonie Van Leeuwenhoek">
        <title>Hyphomonas beringensis sp. nov. and Hyphomonas chukchiensis sp. nov., isolated from surface seawater of the Bering Sea and Chukchi Sea.</title>
        <authorList>
            <person name="Li C."/>
            <person name="Lai Q."/>
            <person name="Li G."/>
            <person name="Dong C."/>
            <person name="Wang J."/>
            <person name="Liao Y."/>
            <person name="Shao Z."/>
        </authorList>
    </citation>
    <scope>NUCLEOTIDE SEQUENCE [LARGE SCALE GENOMIC DNA]</scope>
    <source>
        <strain evidence="7 8">VP2</strain>
    </source>
</reference>
<dbReference type="Pfam" id="PF06965">
    <property type="entry name" value="Na_H_antiport_1"/>
    <property type="match status" value="1"/>
</dbReference>
<feature type="transmembrane region" description="Helical" evidence="6">
    <location>
        <begin position="226"/>
        <end position="242"/>
    </location>
</feature>
<comment type="caution">
    <text evidence="7">The sequence shown here is derived from an EMBL/GenBank/DDBJ whole genome shotgun (WGS) entry which is preliminary data.</text>
</comment>
<dbReference type="OrthoDB" id="9808135at2"/>
<evidence type="ECO:0000256" key="6">
    <source>
        <dbReference type="HAMAP-Rule" id="MF_01844"/>
    </source>
</evidence>
<dbReference type="EMBL" id="ARYJ01000002">
    <property type="protein sequence ID" value="KCZ90264.1"/>
    <property type="molecule type" value="Genomic_DNA"/>
</dbReference>
<gene>
    <name evidence="6" type="primary">nhaA</name>
    <name evidence="7" type="ORF">HJA_03516</name>
</gene>
<evidence type="ECO:0000256" key="1">
    <source>
        <dbReference type="ARBA" id="ARBA00004429"/>
    </source>
</evidence>
<organism evidence="7 8">
    <name type="scientific">Hyphomonas jannaschiana VP2</name>
    <dbReference type="NCBI Taxonomy" id="1280952"/>
    <lineage>
        <taxon>Bacteria</taxon>
        <taxon>Pseudomonadati</taxon>
        <taxon>Pseudomonadota</taxon>
        <taxon>Alphaproteobacteria</taxon>
        <taxon>Hyphomonadales</taxon>
        <taxon>Hyphomonadaceae</taxon>
        <taxon>Hyphomonas</taxon>
    </lineage>
</organism>
<evidence type="ECO:0000256" key="5">
    <source>
        <dbReference type="ARBA" id="ARBA00023136"/>
    </source>
</evidence>
<evidence type="ECO:0000256" key="2">
    <source>
        <dbReference type="ARBA" id="ARBA00022475"/>
    </source>
</evidence>
<keyword evidence="6" id="KW-0813">Transport</keyword>
<dbReference type="NCBIfam" id="TIGR00773">
    <property type="entry name" value="NhaA"/>
    <property type="match status" value="1"/>
</dbReference>
<dbReference type="InterPro" id="IPR023171">
    <property type="entry name" value="Na/H_antiporter_dom_sf"/>
</dbReference>
<sequence>MKDKVIGFLNSAKGAGGVLLAAMMMAFVWVNSPFAASYELIHHAQVSVSIGDYELGKPMISWINEGLMVIFFFLVGLEIKREILTGQLSSLSQIALPAFGAFGGMLVPALVYLYFNQEDQEAMRGWAIPVATDIVLVLALLAVLENRIPLSLKIFLTALAVFDDLGTLIVIAGFYSHGLSALSLVLAGGGLGVLAVLNRFGIFRVRLHLAIGLFIWLAILESGVHATIAGVLIAFLIPISAGDKPILERIEQALAPWVAILVVPIFAFFNSGISISNLTTEKILSPVSVGVIIGLFVGKQVGVMLGVLIAVRLGLSKLPAGCDWYQMYGAAVLTGVGFTMGLFVVGLAFSQAGLILSINLSVIIGSCLSAAMGLAILSARSIALDKADQGNSEKS</sequence>
<dbReference type="STRING" id="1280952.HJA_03516"/>
<feature type="transmembrane region" description="Helical" evidence="6">
    <location>
        <begin position="12"/>
        <end position="30"/>
    </location>
</feature>
<keyword evidence="6" id="KW-0915">Sodium</keyword>
<dbReference type="GO" id="GO:0015385">
    <property type="term" value="F:sodium:proton antiporter activity"/>
    <property type="evidence" value="ECO:0007669"/>
    <property type="project" value="UniProtKB-UniRule"/>
</dbReference>
<dbReference type="Proteomes" id="UP000024816">
    <property type="component" value="Unassembled WGS sequence"/>
</dbReference>
<evidence type="ECO:0000256" key="3">
    <source>
        <dbReference type="ARBA" id="ARBA00022692"/>
    </source>
</evidence>
<comment type="function">
    <text evidence="6">Na(+)/H(+) antiporter that extrudes sodium in exchange for external protons.</text>
</comment>
<comment type="subcellular location">
    <subcellularLocation>
        <location evidence="1">Cell inner membrane</location>
        <topology evidence="1">Multi-pass membrane protein</topology>
    </subcellularLocation>
    <subcellularLocation>
        <location evidence="6">Cell membrane</location>
        <topology evidence="6">Multi-pass membrane protein</topology>
    </subcellularLocation>
</comment>
<keyword evidence="6" id="KW-0739">Sodium transport</keyword>
<evidence type="ECO:0000313" key="8">
    <source>
        <dbReference type="Proteomes" id="UP000024816"/>
    </source>
</evidence>
<dbReference type="GO" id="GO:0005886">
    <property type="term" value="C:plasma membrane"/>
    <property type="evidence" value="ECO:0007669"/>
    <property type="project" value="UniProtKB-SubCell"/>
</dbReference>
<keyword evidence="2 6" id="KW-1003">Cell membrane</keyword>
<dbReference type="AlphaFoldDB" id="A0A059FHZ0"/>
<feature type="transmembrane region" description="Helical" evidence="6">
    <location>
        <begin position="126"/>
        <end position="144"/>
    </location>
</feature>
<keyword evidence="4 6" id="KW-1133">Transmembrane helix</keyword>
<dbReference type="PATRIC" id="fig|1280952.3.peg.702"/>
<feature type="transmembrane region" description="Helical" evidence="6">
    <location>
        <begin position="254"/>
        <end position="275"/>
    </location>
</feature>
<dbReference type="InterPro" id="IPR004670">
    <property type="entry name" value="NhaA"/>
</dbReference>
<feature type="transmembrane region" description="Helical" evidence="6">
    <location>
        <begin position="156"/>
        <end position="175"/>
    </location>
</feature>
<keyword evidence="6" id="KW-0406">Ion transport</keyword>
<feature type="transmembrane region" description="Helical" evidence="6">
    <location>
        <begin position="91"/>
        <end position="114"/>
    </location>
</feature>
<dbReference type="PANTHER" id="PTHR30341">
    <property type="entry name" value="SODIUM ION/PROTON ANTIPORTER NHAA-RELATED"/>
    <property type="match status" value="1"/>
</dbReference>
<feature type="transmembrane region" description="Helical" evidence="6">
    <location>
        <begin position="181"/>
        <end position="198"/>
    </location>
</feature>
<dbReference type="GO" id="GO:0006885">
    <property type="term" value="P:regulation of pH"/>
    <property type="evidence" value="ECO:0007669"/>
    <property type="project" value="UniProtKB-UniRule"/>
</dbReference>
<dbReference type="Gene3D" id="1.20.1530.10">
    <property type="entry name" value="Na+/H+ antiporter like domain"/>
    <property type="match status" value="1"/>
</dbReference>
<comment type="catalytic activity">
    <reaction evidence="6">
        <text>Na(+)(in) + 2 H(+)(out) = Na(+)(out) + 2 H(+)(in)</text>
        <dbReference type="Rhea" id="RHEA:29251"/>
        <dbReference type="ChEBI" id="CHEBI:15378"/>
        <dbReference type="ChEBI" id="CHEBI:29101"/>
    </reaction>
</comment>
<feature type="transmembrane region" description="Helical" evidence="6">
    <location>
        <begin position="287"/>
        <end position="315"/>
    </location>
</feature>
<keyword evidence="8" id="KW-1185">Reference proteome</keyword>
<accession>A0A059FHZ0</accession>
<keyword evidence="6" id="KW-0050">Antiport</keyword>